<accession>A0A523UQK8</accession>
<dbReference type="AlphaFoldDB" id="A0A523UQK8"/>
<organism evidence="8 9">
    <name type="scientific">Aerophobetes bacterium</name>
    <dbReference type="NCBI Taxonomy" id="2030807"/>
    <lineage>
        <taxon>Bacteria</taxon>
        <taxon>Candidatus Aerophobota</taxon>
    </lineage>
</organism>
<dbReference type="InterPro" id="IPR017200">
    <property type="entry name" value="PqqE-like"/>
</dbReference>
<dbReference type="PIRSF" id="PIRSF037420">
    <property type="entry name" value="PQQ_syn_pqqE"/>
    <property type="match status" value="1"/>
</dbReference>
<feature type="domain" description="Radical SAM core" evidence="7">
    <location>
        <begin position="34"/>
        <end position="244"/>
    </location>
</feature>
<sequence length="390" mass="43522">MIGCTKLLCGKATVSDLIKHGGGGIEPHLLQFSTNSKPIVIWNVNNRCNLSCKHCYIEAKDEEHKGELTTQEAKRFIDNLGKMQIPVLLFSGGEPLLREDIYQLAAGADKKGIRPVLSTNGTLITRQVAKRLKMSGFKYVGVSLDGLEQAHDDFRNRVGAFQLALKGLENAMGAGLKVGVRFTINDKNKDDLPQVLDLVRERKIPRFCMYHLVYSGRGKELISTDTSKIDKGKTIRFIIERTLKSCKEGTELEILTVDNPVDGIMIYRHIQGKHPEKADEVYELLRRAGGCSAGEKVANVDPQGDVHPCQFWQNLSLGNVKEKSFAEIWLNSGNPHLKRLRAKADYLKGKCGKCEWIEICGGCRVRAEAIYGDPWEEDPACYLDTDQDSC</sequence>
<evidence type="ECO:0000256" key="4">
    <source>
        <dbReference type="ARBA" id="ARBA00022723"/>
    </source>
</evidence>
<dbReference type="GO" id="GO:0003824">
    <property type="term" value="F:catalytic activity"/>
    <property type="evidence" value="ECO:0007669"/>
    <property type="project" value="InterPro"/>
</dbReference>
<name>A0A523UQK8_UNCAE</name>
<evidence type="ECO:0000256" key="6">
    <source>
        <dbReference type="ARBA" id="ARBA00023014"/>
    </source>
</evidence>
<dbReference type="SMART" id="SM00729">
    <property type="entry name" value="Elp3"/>
    <property type="match status" value="1"/>
</dbReference>
<evidence type="ECO:0000313" key="8">
    <source>
        <dbReference type="EMBL" id="TET44810.1"/>
    </source>
</evidence>
<keyword evidence="3" id="KW-0949">S-adenosyl-L-methionine</keyword>
<dbReference type="EMBL" id="SOJK01000196">
    <property type="protein sequence ID" value="TET44810.1"/>
    <property type="molecule type" value="Genomic_DNA"/>
</dbReference>
<evidence type="ECO:0000256" key="5">
    <source>
        <dbReference type="ARBA" id="ARBA00023004"/>
    </source>
</evidence>
<dbReference type="InterPro" id="IPR023885">
    <property type="entry name" value="4Fe4S-binding_SPASM_dom"/>
</dbReference>
<dbReference type="GO" id="GO:0006783">
    <property type="term" value="P:heme biosynthetic process"/>
    <property type="evidence" value="ECO:0007669"/>
    <property type="project" value="TreeGrafter"/>
</dbReference>
<dbReference type="FunFam" id="3.20.20.70:FF:000188">
    <property type="entry name" value="Mycofactocin radical SAM maturase MftC"/>
    <property type="match status" value="1"/>
</dbReference>
<gene>
    <name evidence="8" type="ORF">E3J59_04655</name>
</gene>
<dbReference type="InterPro" id="IPR034391">
    <property type="entry name" value="AdoMet-like_SPASM_containing"/>
</dbReference>
<dbReference type="InterPro" id="IPR007197">
    <property type="entry name" value="rSAM"/>
</dbReference>
<dbReference type="Pfam" id="PF04055">
    <property type="entry name" value="Radical_SAM"/>
    <property type="match status" value="1"/>
</dbReference>
<dbReference type="PROSITE" id="PS51918">
    <property type="entry name" value="RADICAL_SAM"/>
    <property type="match status" value="1"/>
</dbReference>
<dbReference type="GO" id="GO:0046872">
    <property type="term" value="F:metal ion binding"/>
    <property type="evidence" value="ECO:0007669"/>
    <property type="project" value="UniProtKB-KW"/>
</dbReference>
<dbReference type="CDD" id="cd01335">
    <property type="entry name" value="Radical_SAM"/>
    <property type="match status" value="1"/>
</dbReference>
<dbReference type="PANTHER" id="PTHR11228">
    <property type="entry name" value="RADICAL SAM DOMAIN PROTEIN"/>
    <property type="match status" value="1"/>
</dbReference>
<evidence type="ECO:0000313" key="9">
    <source>
        <dbReference type="Proteomes" id="UP000320679"/>
    </source>
</evidence>
<comment type="caution">
    <text evidence="8">The sequence shown here is derived from an EMBL/GenBank/DDBJ whole genome shotgun (WGS) entry which is preliminary data.</text>
</comment>
<dbReference type="Gene3D" id="3.20.20.70">
    <property type="entry name" value="Aldolase class I"/>
    <property type="match status" value="1"/>
</dbReference>
<protein>
    <submittedName>
        <fullName evidence="8">Radical SAM protein</fullName>
    </submittedName>
</protein>
<dbReference type="InterPro" id="IPR058240">
    <property type="entry name" value="rSAM_sf"/>
</dbReference>
<dbReference type="SFLD" id="SFLDG01386">
    <property type="entry name" value="main_SPASM_domain-containing"/>
    <property type="match status" value="1"/>
</dbReference>
<keyword evidence="5" id="KW-0408">Iron</keyword>
<dbReference type="NCBIfam" id="TIGR04085">
    <property type="entry name" value="rSAM_more_4Fe4S"/>
    <property type="match status" value="1"/>
</dbReference>
<dbReference type="SFLD" id="SFLDG01387">
    <property type="entry name" value="BtrN-like_SPASM_domain_contain"/>
    <property type="match status" value="1"/>
</dbReference>
<dbReference type="InterPro" id="IPR013785">
    <property type="entry name" value="Aldolase_TIM"/>
</dbReference>
<evidence type="ECO:0000259" key="7">
    <source>
        <dbReference type="PROSITE" id="PS51918"/>
    </source>
</evidence>
<dbReference type="SUPFAM" id="SSF102114">
    <property type="entry name" value="Radical SAM enzymes"/>
    <property type="match status" value="1"/>
</dbReference>
<keyword evidence="2" id="KW-0004">4Fe-4S</keyword>
<evidence type="ECO:0000256" key="1">
    <source>
        <dbReference type="ARBA" id="ARBA00001966"/>
    </source>
</evidence>
<dbReference type="SFLD" id="SFLDS00029">
    <property type="entry name" value="Radical_SAM"/>
    <property type="match status" value="1"/>
</dbReference>
<reference evidence="8 9" key="1">
    <citation type="submission" date="2019-03" db="EMBL/GenBank/DDBJ databases">
        <title>Metabolic potential of uncultured bacteria and archaea associated with petroleum seepage in deep-sea sediments.</title>
        <authorList>
            <person name="Dong X."/>
            <person name="Hubert C."/>
        </authorList>
    </citation>
    <scope>NUCLEOTIDE SEQUENCE [LARGE SCALE GENOMIC DNA]</scope>
    <source>
        <strain evidence="8">E29_bin78</strain>
    </source>
</reference>
<dbReference type="PANTHER" id="PTHR11228:SF7">
    <property type="entry name" value="PQQA PEPTIDE CYCLASE"/>
    <property type="match status" value="1"/>
</dbReference>
<dbReference type="SFLD" id="SFLDG01067">
    <property type="entry name" value="SPASM/twitch_domain_containing"/>
    <property type="match status" value="1"/>
</dbReference>
<dbReference type="CDD" id="cd21123">
    <property type="entry name" value="SPASM_MftC-like"/>
    <property type="match status" value="1"/>
</dbReference>
<dbReference type="Proteomes" id="UP000320679">
    <property type="component" value="Unassembled WGS sequence"/>
</dbReference>
<keyword evidence="4" id="KW-0479">Metal-binding</keyword>
<keyword evidence="6" id="KW-0411">Iron-sulfur</keyword>
<evidence type="ECO:0000256" key="2">
    <source>
        <dbReference type="ARBA" id="ARBA00022485"/>
    </source>
</evidence>
<proteinExistence type="predicted"/>
<dbReference type="InterPro" id="IPR006638">
    <property type="entry name" value="Elp3/MiaA/NifB-like_rSAM"/>
</dbReference>
<dbReference type="Pfam" id="PF13186">
    <property type="entry name" value="SPASM"/>
    <property type="match status" value="1"/>
</dbReference>
<evidence type="ECO:0000256" key="3">
    <source>
        <dbReference type="ARBA" id="ARBA00022691"/>
    </source>
</evidence>
<dbReference type="GO" id="GO:0051539">
    <property type="term" value="F:4 iron, 4 sulfur cluster binding"/>
    <property type="evidence" value="ECO:0007669"/>
    <property type="project" value="UniProtKB-KW"/>
</dbReference>
<comment type="cofactor">
    <cofactor evidence="1">
        <name>[4Fe-4S] cluster</name>
        <dbReference type="ChEBI" id="CHEBI:49883"/>
    </cofactor>
</comment>
<dbReference type="InterPro" id="IPR050377">
    <property type="entry name" value="Radical_SAM_PqqE_MftC-like"/>
</dbReference>